<evidence type="ECO:0000256" key="11">
    <source>
        <dbReference type="ARBA" id="ARBA00041266"/>
    </source>
</evidence>
<dbReference type="KEGG" id="kak:Kalk_18355"/>
<comment type="catalytic activity">
    <reaction evidence="6">
        <text>uridine(746) in 23S rRNA = pseudouridine(746) in 23S rRNA</text>
        <dbReference type="Rhea" id="RHEA:42548"/>
        <dbReference type="Rhea" id="RHEA-COMP:10109"/>
        <dbReference type="Rhea" id="RHEA-COMP:10110"/>
        <dbReference type="ChEBI" id="CHEBI:65314"/>
        <dbReference type="ChEBI" id="CHEBI:65315"/>
        <dbReference type="EC" id="5.4.99.29"/>
    </reaction>
</comment>
<gene>
    <name evidence="17" type="ORF">Kalk_18355</name>
</gene>
<comment type="similarity">
    <text evidence="1">Belongs to the pseudouridine synthase RluA family.</text>
</comment>
<keyword evidence="18" id="KW-1185">Reference proteome</keyword>
<accession>A0A2K9LS31</accession>
<evidence type="ECO:0000256" key="2">
    <source>
        <dbReference type="ARBA" id="ARBA00022552"/>
    </source>
</evidence>
<dbReference type="PANTHER" id="PTHR21600">
    <property type="entry name" value="MITOCHONDRIAL RNA PSEUDOURIDINE SYNTHASE"/>
    <property type="match status" value="1"/>
</dbReference>
<keyword evidence="3" id="KW-0819">tRNA processing</keyword>
<comment type="function">
    <text evidence="7">Dual specificity enzyme that catalyzes the synthesis of pseudouridine from uracil-746 in 23S ribosomal RNA and from uracil-32 in the anticodon stem and loop of transfer RNAs.</text>
</comment>
<dbReference type="Proteomes" id="UP000235116">
    <property type="component" value="Chromosome"/>
</dbReference>
<reference evidence="18" key="1">
    <citation type="submission" date="2017-08" db="EMBL/GenBank/DDBJ databases">
        <title>Direct submision.</title>
        <authorList>
            <person name="Kim S.-J."/>
            <person name="Rhee S.-K."/>
        </authorList>
    </citation>
    <scope>NUCLEOTIDE SEQUENCE [LARGE SCALE GENOMIC DNA]</scope>
    <source>
        <strain evidence="18">GI5</strain>
    </source>
</reference>
<feature type="domain" description="Pseudouridine synthase RsuA/RluA-like" evidence="16">
    <location>
        <begin position="11"/>
        <end position="156"/>
    </location>
</feature>
<organism evidence="17 18">
    <name type="scientific">Ketobacter alkanivorans</name>
    <dbReference type="NCBI Taxonomy" id="1917421"/>
    <lineage>
        <taxon>Bacteria</taxon>
        <taxon>Pseudomonadati</taxon>
        <taxon>Pseudomonadota</taxon>
        <taxon>Gammaproteobacteria</taxon>
        <taxon>Pseudomonadales</taxon>
        <taxon>Ketobacteraceae</taxon>
        <taxon>Ketobacter</taxon>
    </lineage>
</organism>
<dbReference type="InterPro" id="IPR006224">
    <property type="entry name" value="PsdUridine_synth_RluA-like_CS"/>
</dbReference>
<keyword evidence="2" id="KW-0698">rRNA processing</keyword>
<protein>
    <recommendedName>
        <fullName evidence="10">Dual-specificity RNA pseudouridine synthase RluA</fullName>
        <ecNumber evidence="8">5.4.99.28</ecNumber>
        <ecNumber evidence="9">5.4.99.29</ecNumber>
    </recommendedName>
    <alternativeName>
        <fullName evidence="11">23S rRNA pseudouridine(746) synthase</fullName>
    </alternativeName>
    <alternativeName>
        <fullName evidence="14">Ribosomal large subunit pseudouridine synthase A</fullName>
    </alternativeName>
    <alternativeName>
        <fullName evidence="13">rRNA pseudouridylate synthase A</fullName>
    </alternativeName>
    <alternativeName>
        <fullName evidence="15">rRNA-uridine isomerase A</fullName>
    </alternativeName>
    <alternativeName>
        <fullName evidence="12">tRNA pseudouridine(32) synthase</fullName>
    </alternativeName>
</protein>
<dbReference type="PROSITE" id="PS01129">
    <property type="entry name" value="PSI_RLU"/>
    <property type="match status" value="1"/>
</dbReference>
<evidence type="ECO:0000256" key="14">
    <source>
        <dbReference type="ARBA" id="ARBA00042883"/>
    </source>
</evidence>
<dbReference type="EC" id="5.4.99.29" evidence="9"/>
<dbReference type="EC" id="5.4.99.28" evidence="8"/>
<evidence type="ECO:0000256" key="1">
    <source>
        <dbReference type="ARBA" id="ARBA00010876"/>
    </source>
</evidence>
<dbReference type="CDD" id="cd02869">
    <property type="entry name" value="PseudoU_synth_RluA_like"/>
    <property type="match status" value="1"/>
</dbReference>
<evidence type="ECO:0000256" key="6">
    <source>
        <dbReference type="ARBA" id="ARBA00036916"/>
    </source>
</evidence>
<dbReference type="GO" id="GO:0160151">
    <property type="term" value="F:tRNA pseudouridine(32) synthase activity"/>
    <property type="evidence" value="ECO:0007669"/>
    <property type="project" value="UniProtKB-EC"/>
</dbReference>
<dbReference type="GO" id="GO:0000455">
    <property type="term" value="P:enzyme-directed rRNA pseudouridine synthesis"/>
    <property type="evidence" value="ECO:0007669"/>
    <property type="project" value="TreeGrafter"/>
</dbReference>
<evidence type="ECO:0000256" key="3">
    <source>
        <dbReference type="ARBA" id="ARBA00022694"/>
    </source>
</evidence>
<evidence type="ECO:0000256" key="8">
    <source>
        <dbReference type="ARBA" id="ARBA00038944"/>
    </source>
</evidence>
<dbReference type="RefSeq" id="WP_101895639.1">
    <property type="nucleotide sequence ID" value="NZ_CP022684.1"/>
</dbReference>
<dbReference type="InterPro" id="IPR006145">
    <property type="entry name" value="PsdUridine_synth_RsuA/RluA"/>
</dbReference>
<dbReference type="SUPFAM" id="SSF55120">
    <property type="entry name" value="Pseudouridine synthase"/>
    <property type="match status" value="1"/>
</dbReference>
<evidence type="ECO:0000256" key="7">
    <source>
        <dbReference type="ARBA" id="ARBA00037305"/>
    </source>
</evidence>
<dbReference type="InterPro" id="IPR020103">
    <property type="entry name" value="PsdUridine_synth_cat_dom_sf"/>
</dbReference>
<evidence type="ECO:0000313" key="17">
    <source>
        <dbReference type="EMBL" id="AUM14265.1"/>
    </source>
</evidence>
<dbReference type="GO" id="GO:0003723">
    <property type="term" value="F:RNA binding"/>
    <property type="evidence" value="ECO:0007669"/>
    <property type="project" value="InterPro"/>
</dbReference>
<evidence type="ECO:0000256" key="12">
    <source>
        <dbReference type="ARBA" id="ARBA00042372"/>
    </source>
</evidence>
<evidence type="ECO:0000256" key="13">
    <source>
        <dbReference type="ARBA" id="ARBA00042844"/>
    </source>
</evidence>
<dbReference type="OrthoDB" id="9807829at2"/>
<evidence type="ECO:0000256" key="4">
    <source>
        <dbReference type="ARBA" id="ARBA00023235"/>
    </source>
</evidence>
<name>A0A2K9LS31_9GAMM</name>
<dbReference type="EMBL" id="CP022684">
    <property type="protein sequence ID" value="AUM14265.1"/>
    <property type="molecule type" value="Genomic_DNA"/>
</dbReference>
<comment type="catalytic activity">
    <reaction evidence="5">
        <text>uridine(32) in tRNA = pseudouridine(32) in tRNA</text>
        <dbReference type="Rhea" id="RHEA:42544"/>
        <dbReference type="Rhea" id="RHEA-COMP:10107"/>
        <dbReference type="Rhea" id="RHEA-COMP:10108"/>
        <dbReference type="ChEBI" id="CHEBI:65314"/>
        <dbReference type="ChEBI" id="CHEBI:65315"/>
        <dbReference type="EC" id="5.4.99.28"/>
    </reaction>
</comment>
<evidence type="ECO:0000256" key="5">
    <source>
        <dbReference type="ARBA" id="ARBA00036184"/>
    </source>
</evidence>
<evidence type="ECO:0000313" key="18">
    <source>
        <dbReference type="Proteomes" id="UP000235116"/>
    </source>
</evidence>
<dbReference type="Pfam" id="PF00849">
    <property type="entry name" value="PseudoU_synth_2"/>
    <property type="match status" value="1"/>
</dbReference>
<evidence type="ECO:0000259" key="16">
    <source>
        <dbReference type="Pfam" id="PF00849"/>
    </source>
</evidence>
<dbReference type="InterPro" id="IPR050188">
    <property type="entry name" value="RluA_PseudoU_synthase"/>
</dbReference>
<proteinExistence type="inferred from homology"/>
<dbReference type="GO" id="GO:0008033">
    <property type="term" value="P:tRNA processing"/>
    <property type="evidence" value="ECO:0007669"/>
    <property type="project" value="UniProtKB-KW"/>
</dbReference>
<evidence type="ECO:0000256" key="10">
    <source>
        <dbReference type="ARBA" id="ARBA00039988"/>
    </source>
</evidence>
<dbReference type="AlphaFoldDB" id="A0A2K9LS31"/>
<evidence type="ECO:0000256" key="9">
    <source>
        <dbReference type="ARBA" id="ARBA00038945"/>
    </source>
</evidence>
<evidence type="ECO:0000256" key="15">
    <source>
        <dbReference type="ARBA" id="ARBA00043143"/>
    </source>
</evidence>
<sequence>MSLDILFQDEHLLVVNKPADLLSVPGRGPDNQDSIATRASALYPQALVVHRLDCATSGVMVLAKTKQAQSELSRQFRDRETEKTYHAITWGECPAQQGSIDFPLIADWPNRPKQKICYETGKPSLTRYQLLEQDGQRNRLLLIPVTGRSHQLRVHTMALGMPILGDRFYAPEAVIAMSPRLLLHAHTLTFQHPVDKHSMTCTATLPF</sequence>
<dbReference type="Gene3D" id="3.30.2350.10">
    <property type="entry name" value="Pseudouridine synthase"/>
    <property type="match status" value="1"/>
</dbReference>
<dbReference type="GO" id="GO:0160142">
    <property type="term" value="F:23S rRNA pseudouridine(746) synthase activity"/>
    <property type="evidence" value="ECO:0007669"/>
    <property type="project" value="UniProtKB-EC"/>
</dbReference>
<keyword evidence="4" id="KW-0413">Isomerase</keyword>
<dbReference type="PANTHER" id="PTHR21600:SF91">
    <property type="entry name" value="DUAL-SPECIFICITY RNA PSEUDOURIDINE SYNTHASE RLUA"/>
    <property type="match status" value="1"/>
</dbReference>